<comment type="similarity">
    <text evidence="2 10">Belongs to the glutamate--cysteine ligase type 3 family.</text>
</comment>
<dbReference type="EMBL" id="LGRB01000008">
    <property type="protein sequence ID" value="OCT52701.1"/>
    <property type="molecule type" value="Genomic_DNA"/>
</dbReference>
<dbReference type="InterPro" id="IPR014746">
    <property type="entry name" value="Gln_synth/guanido_kin_cat_dom"/>
</dbReference>
<dbReference type="Gene3D" id="1.10.8.960">
    <property type="match status" value="1"/>
</dbReference>
<dbReference type="PANTHER" id="PTHR11164:SF0">
    <property type="entry name" value="GLUTAMATE--CYSTEINE LIGASE CATALYTIC SUBUNIT"/>
    <property type="match status" value="1"/>
</dbReference>
<comment type="catalytic activity">
    <reaction evidence="10">
        <text>L-cysteine + L-glutamate + ATP = gamma-L-glutamyl-L-cysteine + ADP + phosphate + H(+)</text>
        <dbReference type="Rhea" id="RHEA:13285"/>
        <dbReference type="ChEBI" id="CHEBI:15378"/>
        <dbReference type="ChEBI" id="CHEBI:29985"/>
        <dbReference type="ChEBI" id="CHEBI:30616"/>
        <dbReference type="ChEBI" id="CHEBI:35235"/>
        <dbReference type="ChEBI" id="CHEBI:43474"/>
        <dbReference type="ChEBI" id="CHEBI:58173"/>
        <dbReference type="ChEBI" id="CHEBI:456216"/>
        <dbReference type="EC" id="6.3.2.2"/>
    </reaction>
</comment>
<keyword evidence="5 10" id="KW-0317">Glutathione biosynthesis</keyword>
<dbReference type="SUPFAM" id="SSF55931">
    <property type="entry name" value="Glutamine synthetase/guanido kinase"/>
    <property type="match status" value="1"/>
</dbReference>
<evidence type="ECO:0000256" key="7">
    <source>
        <dbReference type="ARBA" id="ARBA00022840"/>
    </source>
</evidence>
<comment type="caution">
    <text evidence="12">The sequence shown here is derived from an EMBL/GenBank/DDBJ whole genome shotgun (WGS) entry which is preliminary data.</text>
</comment>
<feature type="compositionally biased region" description="Basic and acidic residues" evidence="11">
    <location>
        <begin position="610"/>
        <end position="627"/>
    </location>
</feature>
<proteinExistence type="inferred from homology"/>
<feature type="compositionally biased region" description="Basic and acidic residues" evidence="11">
    <location>
        <begin position="76"/>
        <end position="96"/>
    </location>
</feature>
<dbReference type="UniPathway" id="UPA00142">
    <property type="reaction ID" value="UER00209"/>
</dbReference>
<dbReference type="InterPro" id="IPR004308">
    <property type="entry name" value="GCS"/>
</dbReference>
<feature type="region of interest" description="Disordered" evidence="11">
    <location>
        <begin position="76"/>
        <end position="112"/>
    </location>
</feature>
<organism evidence="12 13">
    <name type="scientific">Cladophialophora carrionii</name>
    <dbReference type="NCBI Taxonomy" id="86049"/>
    <lineage>
        <taxon>Eukaryota</taxon>
        <taxon>Fungi</taxon>
        <taxon>Dikarya</taxon>
        <taxon>Ascomycota</taxon>
        <taxon>Pezizomycotina</taxon>
        <taxon>Eurotiomycetes</taxon>
        <taxon>Chaetothyriomycetidae</taxon>
        <taxon>Chaetothyriales</taxon>
        <taxon>Herpotrichiellaceae</taxon>
        <taxon>Cladophialophora</taxon>
    </lineage>
</organism>
<evidence type="ECO:0000256" key="3">
    <source>
        <dbReference type="ARBA" id="ARBA00012220"/>
    </source>
</evidence>
<evidence type="ECO:0000256" key="1">
    <source>
        <dbReference type="ARBA" id="ARBA00005006"/>
    </source>
</evidence>
<dbReference type="Proteomes" id="UP000094526">
    <property type="component" value="Unassembled WGS sequence"/>
</dbReference>
<dbReference type="PANTHER" id="PTHR11164">
    <property type="entry name" value="GLUTAMATE CYSTEINE LIGASE"/>
    <property type="match status" value="1"/>
</dbReference>
<evidence type="ECO:0000256" key="8">
    <source>
        <dbReference type="ARBA" id="ARBA00030585"/>
    </source>
</evidence>
<evidence type="ECO:0000256" key="4">
    <source>
        <dbReference type="ARBA" id="ARBA00022598"/>
    </source>
</evidence>
<dbReference type="OrthoDB" id="7939818at2759"/>
<dbReference type="Gene3D" id="3.30.590.50">
    <property type="match status" value="2"/>
</dbReference>
<feature type="region of interest" description="Disordered" evidence="11">
    <location>
        <begin position="608"/>
        <end position="655"/>
    </location>
</feature>
<evidence type="ECO:0000313" key="12">
    <source>
        <dbReference type="EMBL" id="OCT52701.1"/>
    </source>
</evidence>
<evidence type="ECO:0000256" key="9">
    <source>
        <dbReference type="ARBA" id="ARBA00032122"/>
    </source>
</evidence>
<evidence type="ECO:0000256" key="5">
    <source>
        <dbReference type="ARBA" id="ARBA00022684"/>
    </source>
</evidence>
<keyword evidence="13" id="KW-1185">Reference proteome</keyword>
<reference evidence="13" key="1">
    <citation type="submission" date="2015-07" db="EMBL/GenBank/DDBJ databases">
        <authorList>
            <person name="Teixeira M.M."/>
            <person name="Souza R.C."/>
            <person name="Almeida L.G."/>
            <person name="Vicente V.A."/>
            <person name="de Hoog S."/>
            <person name="Bocca A.L."/>
            <person name="de Almeida S.R."/>
            <person name="Vasconcelos A.T."/>
            <person name="Felipe M.S."/>
        </authorList>
    </citation>
    <scope>NUCLEOTIDE SEQUENCE [LARGE SCALE GENOMIC DNA]</scope>
    <source>
        <strain evidence="13">KSF</strain>
    </source>
</reference>
<feature type="compositionally biased region" description="Basic residues" evidence="11">
    <location>
        <begin position="628"/>
        <end position="638"/>
    </location>
</feature>
<keyword evidence="7 10" id="KW-0067">ATP-binding</keyword>
<sequence>MEPKTNPRWDEVQSRSERIRDRAMQQLLDVFLVYKDIDNYPPFWGDEIEYQLLSFDKSNKTVRLLLEQDDVLNKLHGREESQEAGRRHLLHRRDESQDADVQPSPRVDKEPKPIFQPEFGSFMVEATPGAPYDNSLTSMLSVQGNMARRRRMIQERLGENEAVVTIPGFPRLGAPGTFTQPPLPSGGLLLRSQFLPDGLVSTYERYGAIHDNIYTRREGRAFKIKVPIFRDEKTPWPWRESNHFGQANGVQEHDAGIYGHHADNFIYGDSMSFGPTFCGLQVTLQARNLREARYLHDQLCPVGPILMALTAGTPFFRGFLTDTDVRWNHAAAAVDDRTSNELSSKTEEASIQPRWAPTAMYLADDARLRSEYNNSSTNPDPNGTIAEKLQNKGMDALLASHYAAILARDPIAMTEKDLEAYAHGDGDGDTDADIDVFEILHSAVWPHVDFKLPSKKEGRAGWRVELRPLEIQLTDFDNAAFVVFVALLARTILHLDLNFYIPIDKVAENMTRAHTRNAVMEEQFFFRRDVWSSSSAATVENAKDKGTHPPVETEFTSMTIDEIMNGSKRLCSDGSQCGNCSTSSSSSCSFEGLIPLVERYVREVYAGGSEDTHDRKQDHQQGHELGHKHEHGHQHGKQQKQGQEKGQEPPHRDDQEHGANQLLKYLAMIRNRASGKIPTPATWMRRFVQTHKDYRQDSVVSEGTCYDLMCCVRDLGDGDARIL</sequence>
<evidence type="ECO:0000313" key="13">
    <source>
        <dbReference type="Proteomes" id="UP000094526"/>
    </source>
</evidence>
<dbReference type="STRING" id="86049.A0A1C1CW68"/>
<dbReference type="GO" id="GO:0006750">
    <property type="term" value="P:glutathione biosynthetic process"/>
    <property type="evidence" value="ECO:0007669"/>
    <property type="project" value="UniProtKB-UniRule"/>
</dbReference>
<evidence type="ECO:0000256" key="6">
    <source>
        <dbReference type="ARBA" id="ARBA00022741"/>
    </source>
</evidence>
<dbReference type="eggNOG" id="KOG3754">
    <property type="taxonomic scope" value="Eukaryota"/>
</dbReference>
<dbReference type="GO" id="GO:0004357">
    <property type="term" value="F:glutamate-cysteine ligase activity"/>
    <property type="evidence" value="ECO:0007669"/>
    <property type="project" value="UniProtKB-UniRule"/>
</dbReference>
<gene>
    <name evidence="12" type="ORF">CLCR_09604</name>
</gene>
<accession>A0A1C1CW68</accession>
<keyword evidence="4 10" id="KW-0436">Ligase</keyword>
<dbReference type="VEuPathDB" id="FungiDB:G647_04080"/>
<dbReference type="AlphaFoldDB" id="A0A1C1CW68"/>
<dbReference type="GO" id="GO:0005524">
    <property type="term" value="F:ATP binding"/>
    <property type="evidence" value="ECO:0007669"/>
    <property type="project" value="UniProtKB-UniRule"/>
</dbReference>
<protein>
    <recommendedName>
        <fullName evidence="3 10">Glutamate--cysteine ligase</fullName>
        <ecNumber evidence="3 10">6.3.2.2</ecNumber>
    </recommendedName>
    <alternativeName>
        <fullName evidence="9 10">Gamma-ECS</fullName>
    </alternativeName>
    <alternativeName>
        <fullName evidence="8 10">Gamma-glutamylcysteine synthetase</fullName>
    </alternativeName>
</protein>
<keyword evidence="6 10" id="KW-0547">Nucleotide-binding</keyword>
<name>A0A1C1CW68_9EURO</name>
<evidence type="ECO:0000256" key="10">
    <source>
        <dbReference type="RuleBase" id="RU367135"/>
    </source>
</evidence>
<dbReference type="VEuPathDB" id="FungiDB:CLCR_09604"/>
<dbReference type="Pfam" id="PF03074">
    <property type="entry name" value="GCS"/>
    <property type="match status" value="2"/>
</dbReference>
<comment type="pathway">
    <text evidence="1 10">Sulfur metabolism; glutathione biosynthesis; glutathione from L-cysteine and L-glutamate: step 1/2.</text>
</comment>
<evidence type="ECO:0000256" key="2">
    <source>
        <dbReference type="ARBA" id="ARBA00008100"/>
    </source>
</evidence>
<feature type="compositionally biased region" description="Basic and acidic residues" evidence="11">
    <location>
        <begin position="642"/>
        <end position="655"/>
    </location>
</feature>
<evidence type="ECO:0000256" key="11">
    <source>
        <dbReference type="SAM" id="MobiDB-lite"/>
    </source>
</evidence>
<dbReference type="EC" id="6.3.2.2" evidence="3 10"/>